<dbReference type="Pfam" id="PF00072">
    <property type="entry name" value="Response_reg"/>
    <property type="match status" value="1"/>
</dbReference>
<dbReference type="InterPro" id="IPR036890">
    <property type="entry name" value="HATPase_C_sf"/>
</dbReference>
<feature type="transmembrane region" description="Helical" evidence="14">
    <location>
        <begin position="51"/>
        <end position="75"/>
    </location>
</feature>
<feature type="transmembrane region" description="Helical" evidence="14">
    <location>
        <begin position="81"/>
        <end position="97"/>
    </location>
</feature>
<dbReference type="InterPro" id="IPR011006">
    <property type="entry name" value="CheY-like_superfamily"/>
</dbReference>
<dbReference type="InterPro" id="IPR035965">
    <property type="entry name" value="PAS-like_dom_sf"/>
</dbReference>
<proteinExistence type="predicted"/>
<feature type="transmembrane region" description="Helical" evidence="14">
    <location>
        <begin position="143"/>
        <end position="162"/>
    </location>
</feature>
<feature type="transmembrane region" description="Helical" evidence="14">
    <location>
        <begin position="20"/>
        <end position="39"/>
    </location>
</feature>
<dbReference type="Gene3D" id="1.10.287.130">
    <property type="match status" value="1"/>
</dbReference>
<keyword evidence="8" id="KW-0902">Two-component regulatory system</keyword>
<feature type="domain" description="Response regulatory" evidence="16">
    <location>
        <begin position="1068"/>
        <end position="1186"/>
    </location>
</feature>
<feature type="domain" description="Histidine kinase" evidence="15">
    <location>
        <begin position="825"/>
        <end position="1044"/>
    </location>
</feature>
<dbReference type="PROSITE" id="PS50110">
    <property type="entry name" value="RESPONSE_REGULATORY"/>
    <property type="match status" value="1"/>
</dbReference>
<feature type="transmembrane region" description="Helical" evidence="14">
    <location>
        <begin position="174"/>
        <end position="193"/>
    </location>
</feature>
<dbReference type="NCBIfam" id="TIGR00229">
    <property type="entry name" value="sensory_box"/>
    <property type="match status" value="1"/>
</dbReference>
<feature type="modified residue" description="4-aspartylphosphate" evidence="11">
    <location>
        <position position="1117"/>
    </location>
</feature>
<dbReference type="CDD" id="cd17546">
    <property type="entry name" value="REC_hyHK_CKI1_RcsC-like"/>
    <property type="match status" value="1"/>
</dbReference>
<dbReference type="InterPro" id="IPR001789">
    <property type="entry name" value="Sig_transdc_resp-reg_receiver"/>
</dbReference>
<keyword evidence="6" id="KW-0418">Kinase</keyword>
<dbReference type="SUPFAM" id="SSF55874">
    <property type="entry name" value="ATPase domain of HSP90 chaperone/DNA topoisomerase II/histidine kinase"/>
    <property type="match status" value="1"/>
</dbReference>
<evidence type="ECO:0000256" key="13">
    <source>
        <dbReference type="SAM" id="MobiDB-lite"/>
    </source>
</evidence>
<dbReference type="CDD" id="cd16922">
    <property type="entry name" value="HATPase_EvgS-ArcB-TorS-like"/>
    <property type="match status" value="1"/>
</dbReference>
<dbReference type="SMART" id="SM00388">
    <property type="entry name" value="HisKA"/>
    <property type="match status" value="1"/>
</dbReference>
<dbReference type="Gene3D" id="3.40.50.2300">
    <property type="match status" value="1"/>
</dbReference>
<feature type="coiled-coil region" evidence="12">
    <location>
        <begin position="523"/>
        <end position="550"/>
    </location>
</feature>
<keyword evidence="4" id="KW-0808">Transferase</keyword>
<dbReference type="CDD" id="cd00130">
    <property type="entry name" value="PAS"/>
    <property type="match status" value="1"/>
</dbReference>
<evidence type="ECO:0000256" key="10">
    <source>
        <dbReference type="ARBA" id="ARBA00068150"/>
    </source>
</evidence>
<keyword evidence="14" id="KW-0472">Membrane</keyword>
<evidence type="ECO:0000259" key="17">
    <source>
        <dbReference type="PROSITE" id="PS50112"/>
    </source>
</evidence>
<dbReference type="PROSITE" id="PS50109">
    <property type="entry name" value="HIS_KIN"/>
    <property type="match status" value="1"/>
</dbReference>
<evidence type="ECO:0000256" key="9">
    <source>
        <dbReference type="ARBA" id="ARBA00064003"/>
    </source>
</evidence>
<gene>
    <name evidence="18" type="ORF">GMLC_31150</name>
</gene>
<dbReference type="InterPro" id="IPR013656">
    <property type="entry name" value="PAS_4"/>
</dbReference>
<evidence type="ECO:0000313" key="18">
    <source>
        <dbReference type="EMBL" id="GFO69536.1"/>
    </source>
</evidence>
<evidence type="ECO:0000256" key="5">
    <source>
        <dbReference type="ARBA" id="ARBA00022741"/>
    </source>
</evidence>
<keyword evidence="7" id="KW-0067">ATP-binding</keyword>
<dbReference type="FunFam" id="1.10.287.130:FF:000002">
    <property type="entry name" value="Two-component osmosensing histidine kinase"/>
    <property type="match status" value="1"/>
</dbReference>
<organism evidence="18 19">
    <name type="scientific">Geomonas limicola</name>
    <dbReference type="NCBI Taxonomy" id="2740186"/>
    <lineage>
        <taxon>Bacteria</taxon>
        <taxon>Pseudomonadati</taxon>
        <taxon>Thermodesulfobacteriota</taxon>
        <taxon>Desulfuromonadia</taxon>
        <taxon>Geobacterales</taxon>
        <taxon>Geobacteraceae</taxon>
        <taxon>Geomonas</taxon>
    </lineage>
</organism>
<dbReference type="PROSITE" id="PS50112">
    <property type="entry name" value="PAS"/>
    <property type="match status" value="1"/>
</dbReference>
<evidence type="ECO:0000256" key="3">
    <source>
        <dbReference type="ARBA" id="ARBA00022553"/>
    </source>
</evidence>
<dbReference type="InterPro" id="IPR003661">
    <property type="entry name" value="HisK_dim/P_dom"/>
</dbReference>
<evidence type="ECO:0000259" key="16">
    <source>
        <dbReference type="PROSITE" id="PS50110"/>
    </source>
</evidence>
<dbReference type="PANTHER" id="PTHR43047">
    <property type="entry name" value="TWO-COMPONENT HISTIDINE PROTEIN KINASE"/>
    <property type="match status" value="1"/>
</dbReference>
<evidence type="ECO:0000256" key="2">
    <source>
        <dbReference type="ARBA" id="ARBA00012438"/>
    </source>
</evidence>
<evidence type="ECO:0000256" key="14">
    <source>
        <dbReference type="SAM" id="Phobius"/>
    </source>
</evidence>
<keyword evidence="3 11" id="KW-0597">Phosphoprotein</keyword>
<dbReference type="PANTHER" id="PTHR43047:SF78">
    <property type="entry name" value="SENSORY_REGULATORY PROTEIN RPFC"/>
    <property type="match status" value="1"/>
</dbReference>
<evidence type="ECO:0000256" key="12">
    <source>
        <dbReference type="SAM" id="Coils"/>
    </source>
</evidence>
<dbReference type="GO" id="GO:0000155">
    <property type="term" value="F:phosphorelay sensor kinase activity"/>
    <property type="evidence" value="ECO:0007669"/>
    <property type="project" value="InterPro"/>
</dbReference>
<dbReference type="Pfam" id="PF02518">
    <property type="entry name" value="HATPase_c"/>
    <property type="match status" value="1"/>
</dbReference>
<dbReference type="Gene3D" id="3.30.565.10">
    <property type="entry name" value="Histidine kinase-like ATPase, C-terminal domain"/>
    <property type="match status" value="1"/>
</dbReference>
<dbReference type="InterPro" id="IPR004358">
    <property type="entry name" value="Sig_transdc_His_kin-like_C"/>
</dbReference>
<evidence type="ECO:0000256" key="4">
    <source>
        <dbReference type="ARBA" id="ARBA00022679"/>
    </source>
</evidence>
<keyword evidence="14" id="KW-1133">Transmembrane helix</keyword>
<sequence length="1206" mass="133800">MSKFSQSAATGTRGFRDPLFPVLLLLAFAGNYFHYPVFLNIDFLFGSIFSMLALQLLGPAPGLACAALASGYTYLLWNHPYAWLILILELATVAWLARRRMGLVQADALFWTVAGMPLVYLLYHQVMGTQMDGTLMALTKQAVNGIVNTLLALLCYTGYALWSRRERVALGELIYNLLAFCVLFPSLVLLAVGSRNDFLQTEQSIRSMLTREHLRADLVVKNWELSRKAAVVTLAELAARLTPAQMQSHLEQAARSDQNFKRIGLLDAGATIVAYTPVLDETGKPNIGKNFADRPFIARLKSTLKPMLSEVVPGRIDKPQPIVTMLAPVVKDASYAGYITGILSLDRLKELLEVSAEHNGSFFTLLDKNGTVILSSRPDQKPMTPFKRGRGTPVHLEGGIDQWIPEARANLPISERWKSSTYQIISHCGDLAEWTLILEQPVAPFQKALFQSYTGDLGILLGILLASLALAGPLSRRVVHPLERLRQLTGELPARLGVGEQQGWPESGIKETHELIVNFHQMSDHVQRYVRQLEQLNQTLEQRVTRRTEELGTLMEELNIILENAPVGFSKTVGRRQVWVNRRTVDLFKYSKEEQEQQETRRFYPSETAYQKLGEEAYPVLAAGEVFETVQDLVRKDGVHILVRYIGRALDPSNLEKGVLWILEDYTERQRAEAALKESEARFRLLFDQMPIPLVLVEPDGTLSYLNRSFVSSFGYTRDDIPDAATWFQQAYPDPAYRTQAQVNWQQDLSLPHLPGLPPGSREYTICCRDGSPRTVVLAKVPLQKGGIVVTFVDITERKEFEDELSRAKEQAEAANRAKSAFLSNMSHEIRTPMNGVIGMAQLLELTELSAEQREYVESLRGASRNLLLLINDILDLSKIEAGRINIELAEFSLKRCVDEVVQNQRAALAGKGLTLAVDGDPLPKVVGDELRVKQILLNLVGNAVKFTSRGGITVTTRVRELGAELVEVAVSVRDSGIGIRPEALTSIFQPFVQEDDSTSRRYGGTGLGLTISERLAHLMGGSIVVESEPGKGSAFTLTLPLRLPVASSPEPRQDRPGLLDWEGERLRVLLVEDNPVNIKFAASLLGKLGHDVVVVASGTDCLDALEKTSFDLVLMDIQIPVLNGEEVLKEIRERERLRGGHQPVLAVTAYALRGDRERFLAEGFDGYVSKPLDLNELLGEMKRVTGRGKASGAPEGEGESCAASN</sequence>
<dbReference type="InterPro" id="IPR000014">
    <property type="entry name" value="PAS"/>
</dbReference>
<name>A0A6V8NAK4_9BACT</name>
<reference evidence="19" key="1">
    <citation type="submission" date="2020-06" db="EMBL/GenBank/DDBJ databases">
        <title>Draft genomic sequecing of Geomonas sp. Red745.</title>
        <authorList>
            <person name="Itoh H."/>
            <person name="Xu Z.X."/>
            <person name="Ushijima N."/>
            <person name="Masuda Y."/>
            <person name="Shiratori Y."/>
            <person name="Senoo K."/>
        </authorList>
    </citation>
    <scope>NUCLEOTIDE SEQUENCE [LARGE SCALE GENOMIC DNA]</scope>
    <source>
        <strain evidence="19">Red745</strain>
    </source>
</reference>
<dbReference type="EC" id="2.7.13.3" evidence="2"/>
<dbReference type="SUPFAM" id="SSF52172">
    <property type="entry name" value="CheY-like"/>
    <property type="match status" value="1"/>
</dbReference>
<dbReference type="FunFam" id="3.30.565.10:FF:000010">
    <property type="entry name" value="Sensor histidine kinase RcsC"/>
    <property type="match status" value="1"/>
</dbReference>
<dbReference type="SMART" id="SM00448">
    <property type="entry name" value="REC"/>
    <property type="match status" value="1"/>
</dbReference>
<dbReference type="SMART" id="SM00387">
    <property type="entry name" value="HATPase_c"/>
    <property type="match status" value="1"/>
</dbReference>
<dbReference type="AlphaFoldDB" id="A0A6V8NAK4"/>
<comment type="caution">
    <text evidence="18">The sequence shown here is derived from an EMBL/GenBank/DDBJ whole genome shotgun (WGS) entry which is preliminary data.</text>
</comment>
<protein>
    <recommendedName>
        <fullName evidence="10">Sensory/regulatory protein RpfC</fullName>
        <ecNumber evidence="2">2.7.13.3</ecNumber>
    </recommendedName>
</protein>
<accession>A0A6V8NAK4</accession>
<keyword evidence="5" id="KW-0547">Nucleotide-binding</keyword>
<dbReference type="SUPFAM" id="SSF47384">
    <property type="entry name" value="Homodimeric domain of signal transducing histidine kinase"/>
    <property type="match status" value="1"/>
</dbReference>
<evidence type="ECO:0000259" key="15">
    <source>
        <dbReference type="PROSITE" id="PS50109"/>
    </source>
</evidence>
<keyword evidence="14" id="KW-0812">Transmembrane</keyword>
<dbReference type="Proteomes" id="UP000587586">
    <property type="component" value="Unassembled WGS sequence"/>
</dbReference>
<evidence type="ECO:0000313" key="19">
    <source>
        <dbReference type="Proteomes" id="UP000587586"/>
    </source>
</evidence>
<dbReference type="RefSeq" id="WP_183362108.1">
    <property type="nucleotide sequence ID" value="NZ_BLXZ01000006.1"/>
</dbReference>
<dbReference type="EMBL" id="BLXZ01000006">
    <property type="protein sequence ID" value="GFO69536.1"/>
    <property type="molecule type" value="Genomic_DNA"/>
</dbReference>
<evidence type="ECO:0000256" key="6">
    <source>
        <dbReference type="ARBA" id="ARBA00022777"/>
    </source>
</evidence>
<evidence type="ECO:0000256" key="1">
    <source>
        <dbReference type="ARBA" id="ARBA00000085"/>
    </source>
</evidence>
<dbReference type="Pfam" id="PF08448">
    <property type="entry name" value="PAS_4"/>
    <property type="match status" value="1"/>
</dbReference>
<feature type="transmembrane region" description="Helical" evidence="14">
    <location>
        <begin position="104"/>
        <end position="123"/>
    </location>
</feature>
<evidence type="ECO:0000256" key="7">
    <source>
        <dbReference type="ARBA" id="ARBA00022840"/>
    </source>
</evidence>
<feature type="domain" description="PAS" evidence="17">
    <location>
        <begin position="679"/>
        <end position="734"/>
    </location>
</feature>
<dbReference type="InterPro" id="IPR003594">
    <property type="entry name" value="HATPase_dom"/>
</dbReference>
<dbReference type="CDD" id="cd00082">
    <property type="entry name" value="HisKA"/>
    <property type="match status" value="1"/>
</dbReference>
<feature type="region of interest" description="Disordered" evidence="13">
    <location>
        <begin position="1186"/>
        <end position="1206"/>
    </location>
</feature>
<comment type="subunit">
    <text evidence="9">At low DSF concentrations, interacts with RpfF.</text>
</comment>
<dbReference type="Pfam" id="PF00512">
    <property type="entry name" value="HisKA"/>
    <property type="match status" value="1"/>
</dbReference>
<dbReference type="GO" id="GO:0005524">
    <property type="term" value="F:ATP binding"/>
    <property type="evidence" value="ECO:0007669"/>
    <property type="project" value="UniProtKB-KW"/>
</dbReference>
<keyword evidence="19" id="KW-1185">Reference proteome</keyword>
<keyword evidence="12" id="KW-0175">Coiled coil</keyword>
<dbReference type="PRINTS" id="PR00344">
    <property type="entry name" value="BCTRLSENSOR"/>
</dbReference>
<comment type="catalytic activity">
    <reaction evidence="1">
        <text>ATP + protein L-histidine = ADP + protein N-phospho-L-histidine.</text>
        <dbReference type="EC" id="2.7.13.3"/>
    </reaction>
</comment>
<dbReference type="SMART" id="SM00091">
    <property type="entry name" value="PAS"/>
    <property type="match status" value="2"/>
</dbReference>
<dbReference type="InterPro" id="IPR005467">
    <property type="entry name" value="His_kinase_dom"/>
</dbReference>
<dbReference type="Gene3D" id="3.30.450.20">
    <property type="entry name" value="PAS domain"/>
    <property type="match status" value="3"/>
</dbReference>
<dbReference type="InterPro" id="IPR036097">
    <property type="entry name" value="HisK_dim/P_sf"/>
</dbReference>
<evidence type="ECO:0000256" key="8">
    <source>
        <dbReference type="ARBA" id="ARBA00023012"/>
    </source>
</evidence>
<evidence type="ECO:0000256" key="11">
    <source>
        <dbReference type="PROSITE-ProRule" id="PRU00169"/>
    </source>
</evidence>
<dbReference type="SUPFAM" id="SSF55785">
    <property type="entry name" value="PYP-like sensor domain (PAS domain)"/>
    <property type="match status" value="2"/>
</dbReference>